<name>A0AAQ3KAZ1_9LILI</name>
<reference evidence="4 5" key="1">
    <citation type="submission" date="2023-10" db="EMBL/GenBank/DDBJ databases">
        <title>Chromosome-scale genome assembly provides insights into flower coloration mechanisms of Canna indica.</title>
        <authorList>
            <person name="Li C."/>
        </authorList>
    </citation>
    <scope>NUCLEOTIDE SEQUENCE [LARGE SCALE GENOMIC DNA]</scope>
    <source>
        <tissue evidence="4">Flower</tissue>
    </source>
</reference>
<dbReference type="AlphaFoldDB" id="A0AAQ3KAZ1"/>
<keyword evidence="2" id="KW-0813">Transport</keyword>
<gene>
    <name evidence="4" type="ORF">Cni_G14192</name>
</gene>
<dbReference type="GO" id="GO:0022857">
    <property type="term" value="F:transmembrane transporter activity"/>
    <property type="evidence" value="ECO:0007669"/>
    <property type="project" value="InterPro"/>
</dbReference>
<dbReference type="PANTHER" id="PTHR45826">
    <property type="entry name" value="POLYAMINE TRANSPORTER PUT1"/>
    <property type="match status" value="1"/>
</dbReference>
<dbReference type="PANTHER" id="PTHR45826:SF8">
    <property type="entry name" value="CATIONIC AMINO ACID TRANSPORTER"/>
    <property type="match status" value="1"/>
</dbReference>
<evidence type="ECO:0000256" key="2">
    <source>
        <dbReference type="ARBA" id="ARBA00022448"/>
    </source>
</evidence>
<proteinExistence type="predicted"/>
<comment type="subcellular location">
    <subcellularLocation>
        <location evidence="1">Cell membrane</location>
        <topology evidence="1">Multi-pass membrane protein</topology>
    </subcellularLocation>
</comment>
<sequence>MAGEVKRLKRTLPTAVLATGLKTALGYLLPLIAGTKALDVSHNALGAGYFADAAVDDVDFIE</sequence>
<keyword evidence="3" id="KW-1003">Cell membrane</keyword>
<organism evidence="4 5">
    <name type="scientific">Canna indica</name>
    <name type="common">Indian-shot</name>
    <dbReference type="NCBI Taxonomy" id="4628"/>
    <lineage>
        <taxon>Eukaryota</taxon>
        <taxon>Viridiplantae</taxon>
        <taxon>Streptophyta</taxon>
        <taxon>Embryophyta</taxon>
        <taxon>Tracheophyta</taxon>
        <taxon>Spermatophyta</taxon>
        <taxon>Magnoliopsida</taxon>
        <taxon>Liliopsida</taxon>
        <taxon>Zingiberales</taxon>
        <taxon>Cannaceae</taxon>
        <taxon>Canna</taxon>
    </lineage>
</organism>
<evidence type="ECO:0000313" key="5">
    <source>
        <dbReference type="Proteomes" id="UP001327560"/>
    </source>
</evidence>
<evidence type="ECO:0000313" key="4">
    <source>
        <dbReference type="EMBL" id="WOL05463.1"/>
    </source>
</evidence>
<accession>A0AAQ3KAZ1</accession>
<dbReference type="Proteomes" id="UP001327560">
    <property type="component" value="Chromosome 4"/>
</dbReference>
<dbReference type="GO" id="GO:0005886">
    <property type="term" value="C:plasma membrane"/>
    <property type="evidence" value="ECO:0007669"/>
    <property type="project" value="UniProtKB-SubCell"/>
</dbReference>
<evidence type="ECO:0000256" key="1">
    <source>
        <dbReference type="ARBA" id="ARBA00004651"/>
    </source>
</evidence>
<evidence type="ECO:0000256" key="3">
    <source>
        <dbReference type="ARBA" id="ARBA00022475"/>
    </source>
</evidence>
<dbReference type="InterPro" id="IPR044566">
    <property type="entry name" value="RMV1-like"/>
</dbReference>
<dbReference type="EMBL" id="CP136893">
    <property type="protein sequence ID" value="WOL05463.1"/>
    <property type="molecule type" value="Genomic_DNA"/>
</dbReference>
<keyword evidence="3" id="KW-0472">Membrane</keyword>
<protein>
    <submittedName>
        <fullName evidence="4">Polyamine transporter</fullName>
    </submittedName>
</protein>
<keyword evidence="5" id="KW-1185">Reference proteome</keyword>